<keyword evidence="4" id="KW-1185">Reference proteome</keyword>
<sequence length="180" mass="19979">MITTVWNRVRRFGRAEDGAAVVEFAITFPAMLMLLLSSVELGMVSLQHAMLERAMDQTVRDIRLSTGAAPQHDEIKDLLCERAGFIDSCRENMLLEMVQVNPREWGEGISDTPTCTDKSEEVAPKVHFKNDALENDLMILRACAKIDPIFPTTGLGKNIKKDGAGQFSLVAISAFVQEPR</sequence>
<evidence type="ECO:0000313" key="4">
    <source>
        <dbReference type="Proteomes" id="UP001191082"/>
    </source>
</evidence>
<keyword evidence="1" id="KW-0812">Transmembrane</keyword>
<evidence type="ECO:0000256" key="1">
    <source>
        <dbReference type="SAM" id="Phobius"/>
    </source>
</evidence>
<dbReference type="RefSeq" id="WP_138863758.1">
    <property type="nucleotide sequence ID" value="NZ_VCPC01000002.1"/>
</dbReference>
<evidence type="ECO:0000259" key="2">
    <source>
        <dbReference type="Pfam" id="PF07811"/>
    </source>
</evidence>
<comment type="caution">
    <text evidence="3">The sequence shown here is derived from an EMBL/GenBank/DDBJ whole genome shotgun (WGS) entry which is preliminary data.</text>
</comment>
<gene>
    <name evidence="3" type="ORF">FGK64_10590</name>
</gene>
<feature type="transmembrane region" description="Helical" evidence="1">
    <location>
        <begin position="20"/>
        <end position="46"/>
    </location>
</feature>
<reference evidence="3 4" key="1">
    <citation type="submission" date="2019-05" db="EMBL/GenBank/DDBJ databases">
        <title>Marivita sp. nov. isolated from sea sediment.</title>
        <authorList>
            <person name="Kim W."/>
        </authorList>
    </citation>
    <scope>NUCLEOTIDE SEQUENCE [LARGE SCALE GENOMIC DNA]</scope>
    <source>
        <strain evidence="3 4">CAU 1492</strain>
    </source>
</reference>
<keyword evidence="1" id="KW-1133">Transmembrane helix</keyword>
<keyword evidence="1" id="KW-0472">Membrane</keyword>
<feature type="domain" description="TadE-like" evidence="2">
    <location>
        <begin position="18"/>
        <end position="60"/>
    </location>
</feature>
<evidence type="ECO:0000313" key="3">
    <source>
        <dbReference type="EMBL" id="TMV13202.1"/>
    </source>
</evidence>
<dbReference type="InterPro" id="IPR012495">
    <property type="entry name" value="TadE-like_dom"/>
</dbReference>
<name>A0ABY2X9Z7_9RHOB</name>
<accession>A0ABY2X9Z7</accession>
<proteinExistence type="predicted"/>
<dbReference type="Pfam" id="PF07811">
    <property type="entry name" value="TadE"/>
    <property type="match status" value="1"/>
</dbReference>
<organism evidence="3 4">
    <name type="scientific">Arenibacterium halophilum</name>
    <dbReference type="NCBI Taxonomy" id="2583821"/>
    <lineage>
        <taxon>Bacteria</taxon>
        <taxon>Pseudomonadati</taxon>
        <taxon>Pseudomonadota</taxon>
        <taxon>Alphaproteobacteria</taxon>
        <taxon>Rhodobacterales</taxon>
        <taxon>Paracoccaceae</taxon>
        <taxon>Arenibacterium</taxon>
    </lineage>
</organism>
<dbReference type="Proteomes" id="UP001191082">
    <property type="component" value="Unassembled WGS sequence"/>
</dbReference>
<dbReference type="EMBL" id="VCPC01000002">
    <property type="protein sequence ID" value="TMV13202.1"/>
    <property type="molecule type" value="Genomic_DNA"/>
</dbReference>
<protein>
    <submittedName>
        <fullName evidence="3">Pilus assembly protein</fullName>
    </submittedName>
</protein>